<organism evidence="1 2">
    <name type="scientific">Diphasiastrum complanatum</name>
    <name type="common">Issler's clubmoss</name>
    <name type="synonym">Lycopodium complanatum</name>
    <dbReference type="NCBI Taxonomy" id="34168"/>
    <lineage>
        <taxon>Eukaryota</taxon>
        <taxon>Viridiplantae</taxon>
        <taxon>Streptophyta</taxon>
        <taxon>Embryophyta</taxon>
        <taxon>Tracheophyta</taxon>
        <taxon>Lycopodiopsida</taxon>
        <taxon>Lycopodiales</taxon>
        <taxon>Lycopodiaceae</taxon>
        <taxon>Lycopodioideae</taxon>
        <taxon>Diphasiastrum</taxon>
    </lineage>
</organism>
<evidence type="ECO:0000313" key="2">
    <source>
        <dbReference type="Proteomes" id="UP001162992"/>
    </source>
</evidence>
<comment type="caution">
    <text evidence="1">The sequence shown here is derived from an EMBL/GenBank/DDBJ whole genome shotgun (WGS) entry which is preliminary data.</text>
</comment>
<dbReference type="EMBL" id="CM055101">
    <property type="protein sequence ID" value="KAJ7541873.1"/>
    <property type="molecule type" value="Genomic_DNA"/>
</dbReference>
<dbReference type="Proteomes" id="UP001162992">
    <property type="component" value="Chromosome 10"/>
</dbReference>
<evidence type="ECO:0000313" key="1">
    <source>
        <dbReference type="EMBL" id="KAJ7541873.1"/>
    </source>
</evidence>
<accession>A0ACC2CIL5</accession>
<reference evidence="2" key="1">
    <citation type="journal article" date="2024" name="Proc. Natl. Acad. Sci. U.S.A.">
        <title>Extraordinary preservation of gene collinearity over three hundred million years revealed in homosporous lycophytes.</title>
        <authorList>
            <person name="Li C."/>
            <person name="Wickell D."/>
            <person name="Kuo L.Y."/>
            <person name="Chen X."/>
            <person name="Nie B."/>
            <person name="Liao X."/>
            <person name="Peng D."/>
            <person name="Ji J."/>
            <person name="Jenkins J."/>
            <person name="Williams M."/>
            <person name="Shu S."/>
            <person name="Plott C."/>
            <person name="Barry K."/>
            <person name="Rajasekar S."/>
            <person name="Grimwood J."/>
            <person name="Han X."/>
            <person name="Sun S."/>
            <person name="Hou Z."/>
            <person name="He W."/>
            <person name="Dai G."/>
            <person name="Sun C."/>
            <person name="Schmutz J."/>
            <person name="Leebens-Mack J.H."/>
            <person name="Li F.W."/>
            <person name="Wang L."/>
        </authorList>
    </citation>
    <scope>NUCLEOTIDE SEQUENCE [LARGE SCALE GENOMIC DNA]</scope>
    <source>
        <strain evidence="2">cv. PW_Plant_1</strain>
    </source>
</reference>
<name>A0ACC2CIL5_DIPCM</name>
<keyword evidence="2" id="KW-1185">Reference proteome</keyword>
<protein>
    <submittedName>
        <fullName evidence="1">Uncharacterized protein</fullName>
    </submittedName>
</protein>
<sequence>MRIVGMQLQSFMQKLGKPISLTRMKSGLGIDSHRSSSSQDEIDVGSDLERSACCVPADVPEGHLAVYVGSDTRQRFVVKAEHLNHHLFKVLLDKAAEEYGFVRQGGLIIPCEPFLFKKLIALLNSNYPSNRELEFEDLVLLYGS</sequence>
<gene>
    <name evidence="1" type="ORF">O6H91_10G080700</name>
</gene>
<proteinExistence type="predicted"/>